<dbReference type="Proteomes" id="UP000541426">
    <property type="component" value="Unassembled WGS sequence"/>
</dbReference>
<comment type="caution">
    <text evidence="6">The sequence shown here is derived from an EMBL/GenBank/DDBJ whole genome shotgun (WGS) entry which is preliminary data.</text>
</comment>
<name>A0A7W6DR50_9RHOB</name>
<evidence type="ECO:0000256" key="3">
    <source>
        <dbReference type="ARBA" id="ARBA00022801"/>
    </source>
</evidence>
<evidence type="ECO:0000259" key="5">
    <source>
        <dbReference type="SMART" id="SM00646"/>
    </source>
</evidence>
<evidence type="ECO:0000256" key="1">
    <source>
        <dbReference type="ARBA" id="ARBA00001561"/>
    </source>
</evidence>
<evidence type="ECO:0000256" key="2">
    <source>
        <dbReference type="ARBA" id="ARBA00011901"/>
    </source>
</evidence>
<dbReference type="Gene3D" id="2.60.40.3500">
    <property type="match status" value="1"/>
</dbReference>
<dbReference type="GO" id="GO:0009253">
    <property type="term" value="P:peptidoglycan catabolic process"/>
    <property type="evidence" value="ECO:0007669"/>
    <property type="project" value="InterPro"/>
</dbReference>
<feature type="chain" id="PRO_5031355025" description="N-acetylmuramoyl-L-alanine amidase" evidence="4">
    <location>
        <begin position="22"/>
        <end position="403"/>
    </location>
</feature>
<dbReference type="Gene3D" id="3.40.630.40">
    <property type="entry name" value="Zn-dependent exopeptidases"/>
    <property type="match status" value="1"/>
</dbReference>
<dbReference type="RefSeq" id="WP_183964538.1">
    <property type="nucleotide sequence ID" value="NZ_BAABBZ010000059.1"/>
</dbReference>
<evidence type="ECO:0000256" key="4">
    <source>
        <dbReference type="SAM" id="SignalP"/>
    </source>
</evidence>
<dbReference type="InterPro" id="IPR002508">
    <property type="entry name" value="MurNAc-LAA_cat"/>
</dbReference>
<proteinExistence type="predicted"/>
<dbReference type="EC" id="3.5.1.28" evidence="2"/>
<sequence length="403" mass="43605">MSRIFAFLFMLVWAVPGVAQEASGLARYEDGGFKDRRFGGGSELRLTLSQGVPWRVFTVADPYRLVVDFREVDWTGVTDRELNASKRVRQVQMGSFRPGWSRLVAELTGPLQVSEASLSVATEGGSAELLLRLEETDDVSFRARAGVPSDPDWKRPEAKARAPAPRAAGAPIVVVLDPGHGGVDPGAQRAGVNEADLMLTFARELRDVLLRSGNYDVVLTRNEDSFVSLERRVALAHEAGADIFISLHADALDSGVAHGASVYTLAEDASDAASAALAERHDRDDLLAGVDLSGSDDKVASILLDMARLDNTPRSQALSTHLVDGIRSELGYVHKDPERQAAFSVLKSADIPSVLIELGFLSSQEDLRSLQDPAWRGGMAAGIRDGLAAWIIEDKALARLRRQ</sequence>
<dbReference type="PANTHER" id="PTHR30404">
    <property type="entry name" value="N-ACETYLMURAMOYL-L-ALANINE AMIDASE"/>
    <property type="match status" value="1"/>
</dbReference>
<reference evidence="6 7" key="1">
    <citation type="submission" date="2020-08" db="EMBL/GenBank/DDBJ databases">
        <title>Genomic Encyclopedia of Type Strains, Phase IV (KMG-IV): sequencing the most valuable type-strain genomes for metagenomic binning, comparative biology and taxonomic classification.</title>
        <authorList>
            <person name="Goeker M."/>
        </authorList>
    </citation>
    <scope>NUCLEOTIDE SEQUENCE [LARGE SCALE GENOMIC DNA]</scope>
    <source>
        <strain evidence="6 7">DSM 102235</strain>
    </source>
</reference>
<dbReference type="CDD" id="cd02696">
    <property type="entry name" value="MurNAc-LAA"/>
    <property type="match status" value="1"/>
</dbReference>
<protein>
    <recommendedName>
        <fullName evidence="2">N-acetylmuramoyl-L-alanine amidase</fullName>
        <ecNumber evidence="2">3.5.1.28</ecNumber>
    </recommendedName>
</protein>
<dbReference type="GO" id="GO:0030288">
    <property type="term" value="C:outer membrane-bounded periplasmic space"/>
    <property type="evidence" value="ECO:0007669"/>
    <property type="project" value="TreeGrafter"/>
</dbReference>
<dbReference type="Pfam" id="PF11741">
    <property type="entry name" value="AMIN"/>
    <property type="match status" value="1"/>
</dbReference>
<dbReference type="PANTHER" id="PTHR30404:SF0">
    <property type="entry name" value="N-ACETYLMURAMOYL-L-ALANINE AMIDASE AMIC"/>
    <property type="match status" value="1"/>
</dbReference>
<accession>A0A7W6DR50</accession>
<feature type="domain" description="MurNAc-LAA" evidence="5">
    <location>
        <begin position="233"/>
        <end position="388"/>
    </location>
</feature>
<feature type="signal peptide" evidence="4">
    <location>
        <begin position="1"/>
        <end position="21"/>
    </location>
</feature>
<keyword evidence="7" id="KW-1185">Reference proteome</keyword>
<keyword evidence="4" id="KW-0732">Signal</keyword>
<dbReference type="InterPro" id="IPR050695">
    <property type="entry name" value="N-acetylmuramoyl_amidase_3"/>
</dbReference>
<dbReference type="InterPro" id="IPR021731">
    <property type="entry name" value="AMIN_dom"/>
</dbReference>
<evidence type="ECO:0000313" key="6">
    <source>
        <dbReference type="EMBL" id="MBB3985200.1"/>
    </source>
</evidence>
<dbReference type="SMART" id="SM00646">
    <property type="entry name" value="Ami_3"/>
    <property type="match status" value="1"/>
</dbReference>
<keyword evidence="3 6" id="KW-0378">Hydrolase</keyword>
<dbReference type="Pfam" id="PF01520">
    <property type="entry name" value="Amidase_3"/>
    <property type="match status" value="1"/>
</dbReference>
<comment type="catalytic activity">
    <reaction evidence="1">
        <text>Hydrolyzes the link between N-acetylmuramoyl residues and L-amino acid residues in certain cell-wall glycopeptides.</text>
        <dbReference type="EC" id="3.5.1.28"/>
    </reaction>
</comment>
<dbReference type="SUPFAM" id="SSF53187">
    <property type="entry name" value="Zn-dependent exopeptidases"/>
    <property type="match status" value="1"/>
</dbReference>
<evidence type="ECO:0000313" key="7">
    <source>
        <dbReference type="Proteomes" id="UP000541426"/>
    </source>
</evidence>
<gene>
    <name evidence="6" type="ORF">GGQ68_001529</name>
</gene>
<dbReference type="AlphaFoldDB" id="A0A7W6DR50"/>
<organism evidence="6 7">
    <name type="scientific">Sagittula marina</name>
    <dbReference type="NCBI Taxonomy" id="943940"/>
    <lineage>
        <taxon>Bacteria</taxon>
        <taxon>Pseudomonadati</taxon>
        <taxon>Pseudomonadota</taxon>
        <taxon>Alphaproteobacteria</taxon>
        <taxon>Rhodobacterales</taxon>
        <taxon>Roseobacteraceae</taxon>
        <taxon>Sagittula</taxon>
    </lineage>
</organism>
<dbReference type="GO" id="GO:0008745">
    <property type="term" value="F:N-acetylmuramoyl-L-alanine amidase activity"/>
    <property type="evidence" value="ECO:0007669"/>
    <property type="project" value="UniProtKB-EC"/>
</dbReference>
<dbReference type="EMBL" id="JACIEJ010000003">
    <property type="protein sequence ID" value="MBB3985200.1"/>
    <property type="molecule type" value="Genomic_DNA"/>
</dbReference>